<evidence type="ECO:0000313" key="3">
    <source>
        <dbReference type="Proteomes" id="UP000626092"/>
    </source>
</evidence>
<accession>A0A834L7K1</accession>
<gene>
    <name evidence="2" type="ORF">RHSIM_Rhsim11G0017300</name>
</gene>
<proteinExistence type="predicted"/>
<protein>
    <submittedName>
        <fullName evidence="2">Uncharacterized protein</fullName>
    </submittedName>
</protein>
<organism evidence="2 3">
    <name type="scientific">Rhododendron simsii</name>
    <name type="common">Sims's rhododendron</name>
    <dbReference type="NCBI Taxonomy" id="118357"/>
    <lineage>
        <taxon>Eukaryota</taxon>
        <taxon>Viridiplantae</taxon>
        <taxon>Streptophyta</taxon>
        <taxon>Embryophyta</taxon>
        <taxon>Tracheophyta</taxon>
        <taxon>Spermatophyta</taxon>
        <taxon>Magnoliopsida</taxon>
        <taxon>eudicotyledons</taxon>
        <taxon>Gunneridae</taxon>
        <taxon>Pentapetalae</taxon>
        <taxon>asterids</taxon>
        <taxon>Ericales</taxon>
        <taxon>Ericaceae</taxon>
        <taxon>Ericoideae</taxon>
        <taxon>Rhodoreae</taxon>
        <taxon>Rhododendron</taxon>
    </lineage>
</organism>
<feature type="region of interest" description="Disordered" evidence="1">
    <location>
        <begin position="29"/>
        <end position="62"/>
    </location>
</feature>
<keyword evidence="3" id="KW-1185">Reference proteome</keyword>
<evidence type="ECO:0000256" key="1">
    <source>
        <dbReference type="SAM" id="MobiDB-lite"/>
    </source>
</evidence>
<reference evidence="2" key="1">
    <citation type="submission" date="2019-11" db="EMBL/GenBank/DDBJ databases">
        <authorList>
            <person name="Liu Y."/>
            <person name="Hou J."/>
            <person name="Li T.-Q."/>
            <person name="Guan C.-H."/>
            <person name="Wu X."/>
            <person name="Wu H.-Z."/>
            <person name="Ling F."/>
            <person name="Zhang R."/>
            <person name="Shi X.-G."/>
            <person name="Ren J.-P."/>
            <person name="Chen E.-F."/>
            <person name="Sun J.-M."/>
        </authorList>
    </citation>
    <scope>NUCLEOTIDE SEQUENCE</scope>
    <source>
        <strain evidence="2">Adult_tree_wgs_1</strain>
        <tissue evidence="2">Leaves</tissue>
    </source>
</reference>
<dbReference type="Proteomes" id="UP000626092">
    <property type="component" value="Unassembled WGS sequence"/>
</dbReference>
<dbReference type="AlphaFoldDB" id="A0A834L7K1"/>
<evidence type="ECO:0000313" key="2">
    <source>
        <dbReference type="EMBL" id="KAF7126440.1"/>
    </source>
</evidence>
<sequence length="71" mass="7755">MADKKIEALVAKVNVLAESVAALANIVNNLQRSPSQAPPPSPPTRSMKRAAQRETYPARDNQIEMVVDDLQ</sequence>
<comment type="caution">
    <text evidence="2">The sequence shown here is derived from an EMBL/GenBank/DDBJ whole genome shotgun (WGS) entry which is preliminary data.</text>
</comment>
<name>A0A834L7K1_RHOSS</name>
<dbReference type="EMBL" id="WJXA01000011">
    <property type="protein sequence ID" value="KAF7126440.1"/>
    <property type="molecule type" value="Genomic_DNA"/>
</dbReference>